<keyword evidence="2" id="KW-0732">Signal</keyword>
<accession>E3KG53</accession>
<evidence type="ECO:0000313" key="4">
    <source>
        <dbReference type="Proteomes" id="UP000008783"/>
    </source>
</evidence>
<evidence type="ECO:0000256" key="2">
    <source>
        <dbReference type="SAM" id="SignalP"/>
    </source>
</evidence>
<feature type="signal peptide" evidence="2">
    <location>
        <begin position="1"/>
        <end position="21"/>
    </location>
</feature>
<name>E3KG53_PUCGT</name>
<keyword evidence="4" id="KW-1185">Reference proteome</keyword>
<evidence type="ECO:0000256" key="1">
    <source>
        <dbReference type="SAM" id="MobiDB-lite"/>
    </source>
</evidence>
<dbReference type="GeneID" id="10545027"/>
<feature type="compositionally biased region" description="Polar residues" evidence="1">
    <location>
        <begin position="301"/>
        <end position="312"/>
    </location>
</feature>
<evidence type="ECO:0000313" key="3">
    <source>
        <dbReference type="EMBL" id="EFP83312.1"/>
    </source>
</evidence>
<protein>
    <submittedName>
        <fullName evidence="3">Uncharacterized protein</fullName>
    </submittedName>
</protein>
<dbReference type="Proteomes" id="UP000008783">
    <property type="component" value="Unassembled WGS sequence"/>
</dbReference>
<dbReference type="AlphaFoldDB" id="E3KG53"/>
<sequence length="364" mass="40438">MKIAIRHLLLVFLSLIASGASLDDLPRVTRDFLSRCTGTTGGGVTTPQDMDGIDLQAKSPTLQGTAKEIDFSSNLTSSPYGARQRGDLPSYSPPLPPAEYKEKDSFPGYLIGEVPRGSRLVPSKAHIRIAATRRKREDKCFVQSEIYPEAKKQLRTLDLLKGFGQYTPPDPSASLDEVSRQAGSFHRVAETDATQFQIDNEINVVPINPVRTNQELMKALENQIKIPAFKRTRKDKTSVRSSLCSTFNTYQDFDFPSRSVRGSTSEKLGLIPLMNGQEPASHQKDTLIRETDRNRQIHSPLESTGNLKASPTTTDELAPYQVEIGVETLKNPSKINALTSQAASTRDDRFLRLEFTLQVPYNEP</sequence>
<proteinExistence type="predicted"/>
<reference key="1">
    <citation type="submission" date="2007-01" db="EMBL/GenBank/DDBJ databases">
        <title>The Genome Sequence of Puccinia graminis f. sp. tritici Strain CRL 75-36-700-3.</title>
        <authorList>
            <consortium name="The Broad Institute Genome Sequencing Platform"/>
            <person name="Birren B."/>
            <person name="Lander E."/>
            <person name="Galagan J."/>
            <person name="Nusbaum C."/>
            <person name="Devon K."/>
            <person name="Cuomo C."/>
            <person name="Jaffe D."/>
            <person name="Butler J."/>
            <person name="Alvarez P."/>
            <person name="Gnerre S."/>
            <person name="Grabherr M."/>
            <person name="Mauceli E."/>
            <person name="Brockman W."/>
            <person name="Young S."/>
            <person name="LaButti K."/>
            <person name="Sykes S."/>
            <person name="DeCaprio D."/>
            <person name="Crawford M."/>
            <person name="Koehrsen M."/>
            <person name="Engels R."/>
            <person name="Montgomery P."/>
            <person name="Pearson M."/>
            <person name="Howarth C."/>
            <person name="Larson L."/>
            <person name="White J."/>
            <person name="Zeng Q."/>
            <person name="Kodira C."/>
            <person name="Yandava C."/>
            <person name="Alvarado L."/>
            <person name="O'Leary S."/>
            <person name="Szabo L."/>
            <person name="Dean R."/>
            <person name="Schein J."/>
        </authorList>
    </citation>
    <scope>NUCLEOTIDE SEQUENCE</scope>
    <source>
        <strain>CRL 75-36-700-3</strain>
    </source>
</reference>
<dbReference type="RefSeq" id="XP_003327731.1">
    <property type="nucleotide sequence ID" value="XM_003327683.1"/>
</dbReference>
<dbReference type="HOGENOM" id="CLU_625743_0_0_1"/>
<dbReference type="InParanoid" id="E3KG53"/>
<feature type="chain" id="PRO_5003173854" evidence="2">
    <location>
        <begin position="22"/>
        <end position="364"/>
    </location>
</feature>
<gene>
    <name evidence="3" type="ORF">PGTG_09265</name>
</gene>
<feature type="region of interest" description="Disordered" evidence="1">
    <location>
        <begin position="72"/>
        <end position="91"/>
    </location>
</feature>
<dbReference type="VEuPathDB" id="FungiDB:PGTG_09265"/>
<dbReference type="EMBL" id="DS178285">
    <property type="protein sequence ID" value="EFP83312.1"/>
    <property type="molecule type" value="Genomic_DNA"/>
</dbReference>
<organism evidence="3 4">
    <name type="scientific">Puccinia graminis f. sp. tritici (strain CRL 75-36-700-3 / race SCCL)</name>
    <name type="common">Black stem rust fungus</name>
    <dbReference type="NCBI Taxonomy" id="418459"/>
    <lineage>
        <taxon>Eukaryota</taxon>
        <taxon>Fungi</taxon>
        <taxon>Dikarya</taxon>
        <taxon>Basidiomycota</taxon>
        <taxon>Pucciniomycotina</taxon>
        <taxon>Pucciniomycetes</taxon>
        <taxon>Pucciniales</taxon>
        <taxon>Pucciniaceae</taxon>
        <taxon>Puccinia</taxon>
    </lineage>
</organism>
<dbReference type="KEGG" id="pgr:PGTG_09265"/>
<feature type="region of interest" description="Disordered" evidence="1">
    <location>
        <begin position="292"/>
        <end position="312"/>
    </location>
</feature>
<dbReference type="OrthoDB" id="2498256at2759"/>
<reference evidence="4" key="2">
    <citation type="journal article" date="2011" name="Proc. Natl. Acad. Sci. U.S.A.">
        <title>Obligate biotrophy features unraveled by the genomic analysis of rust fungi.</title>
        <authorList>
            <person name="Duplessis S."/>
            <person name="Cuomo C.A."/>
            <person name="Lin Y.-C."/>
            <person name="Aerts A."/>
            <person name="Tisserant E."/>
            <person name="Veneault-Fourrey C."/>
            <person name="Joly D.L."/>
            <person name="Hacquard S."/>
            <person name="Amselem J."/>
            <person name="Cantarel B.L."/>
            <person name="Chiu R."/>
            <person name="Coutinho P.M."/>
            <person name="Feau N."/>
            <person name="Field M."/>
            <person name="Frey P."/>
            <person name="Gelhaye E."/>
            <person name="Goldberg J."/>
            <person name="Grabherr M.G."/>
            <person name="Kodira C.D."/>
            <person name="Kohler A."/>
            <person name="Kuees U."/>
            <person name="Lindquist E.A."/>
            <person name="Lucas S.M."/>
            <person name="Mago R."/>
            <person name="Mauceli E."/>
            <person name="Morin E."/>
            <person name="Murat C."/>
            <person name="Pangilinan J.L."/>
            <person name="Park R."/>
            <person name="Pearson M."/>
            <person name="Quesneville H."/>
            <person name="Rouhier N."/>
            <person name="Sakthikumar S."/>
            <person name="Salamov A.A."/>
            <person name="Schmutz J."/>
            <person name="Selles B."/>
            <person name="Shapiro H."/>
            <person name="Tanguay P."/>
            <person name="Tuskan G.A."/>
            <person name="Henrissat B."/>
            <person name="Van de Peer Y."/>
            <person name="Rouze P."/>
            <person name="Ellis J.G."/>
            <person name="Dodds P.N."/>
            <person name="Schein J.E."/>
            <person name="Zhong S."/>
            <person name="Hamelin R.C."/>
            <person name="Grigoriev I.V."/>
            <person name="Szabo L.J."/>
            <person name="Martin F."/>
        </authorList>
    </citation>
    <scope>NUCLEOTIDE SEQUENCE [LARGE SCALE GENOMIC DNA]</scope>
    <source>
        <strain evidence="4">CRL 75-36-700-3 / race SCCL</strain>
    </source>
</reference>